<organism evidence="9 10">
    <name type="scientific">Diacronema lutheri</name>
    <name type="common">Unicellular marine alga</name>
    <name type="synonym">Monochrysis lutheri</name>
    <dbReference type="NCBI Taxonomy" id="2081491"/>
    <lineage>
        <taxon>Eukaryota</taxon>
        <taxon>Haptista</taxon>
        <taxon>Haptophyta</taxon>
        <taxon>Pavlovophyceae</taxon>
        <taxon>Pavlovales</taxon>
        <taxon>Pavlovaceae</taxon>
        <taxon>Diacronema</taxon>
    </lineage>
</organism>
<gene>
    <name evidence="9" type="ORF">KFE25_012487</name>
</gene>
<dbReference type="InterPro" id="IPR006158">
    <property type="entry name" value="Cobalamin-bd"/>
</dbReference>
<dbReference type="InterPro" id="IPR036724">
    <property type="entry name" value="Cobalamin-bd_sf"/>
</dbReference>
<dbReference type="PANTHER" id="PTHR48101:SF4">
    <property type="entry name" value="METHYLMALONYL-COA MUTASE, MITOCHONDRIAL"/>
    <property type="match status" value="1"/>
</dbReference>
<dbReference type="AlphaFoldDB" id="A0A8J5XR89"/>
<keyword evidence="5" id="KW-0413">Isomerase</keyword>
<evidence type="ECO:0000256" key="6">
    <source>
        <dbReference type="ARBA" id="ARBA00023285"/>
    </source>
</evidence>
<dbReference type="InterPro" id="IPR006099">
    <property type="entry name" value="MeMalonylCoA_mutase_a/b_cat"/>
</dbReference>
<keyword evidence="10" id="KW-1185">Reference proteome</keyword>
<dbReference type="Pfam" id="PF01642">
    <property type="entry name" value="MM_CoA_mutase"/>
    <property type="match status" value="1"/>
</dbReference>
<comment type="cofactor">
    <cofactor evidence="1">
        <name>adenosylcob(III)alamin</name>
        <dbReference type="ChEBI" id="CHEBI:18408"/>
    </cofactor>
</comment>
<dbReference type="PANTHER" id="PTHR48101">
    <property type="entry name" value="METHYLMALONYL-COA MUTASE, MITOCHONDRIAL-RELATED"/>
    <property type="match status" value="1"/>
</dbReference>
<comment type="caution">
    <text evidence="9">The sequence shown here is derived from an EMBL/GenBank/DDBJ whole genome shotgun (WGS) entry which is preliminary data.</text>
</comment>
<dbReference type="NCBIfam" id="TIGR00640">
    <property type="entry name" value="acid_CoA_mut_C"/>
    <property type="match status" value="1"/>
</dbReference>
<evidence type="ECO:0000313" key="9">
    <source>
        <dbReference type="EMBL" id="KAG8465124.1"/>
    </source>
</evidence>
<keyword evidence="3" id="KW-0846">Cobalamin</keyword>
<evidence type="ECO:0000256" key="3">
    <source>
        <dbReference type="ARBA" id="ARBA00022628"/>
    </source>
</evidence>
<dbReference type="OMA" id="IQEETHI"/>
<dbReference type="GO" id="GO:0005737">
    <property type="term" value="C:cytoplasm"/>
    <property type="evidence" value="ECO:0007669"/>
    <property type="project" value="TreeGrafter"/>
</dbReference>
<dbReference type="EMBL" id="JAGTXO010000011">
    <property type="protein sequence ID" value="KAG8465124.1"/>
    <property type="molecule type" value="Genomic_DNA"/>
</dbReference>
<evidence type="ECO:0000259" key="8">
    <source>
        <dbReference type="PROSITE" id="PS51332"/>
    </source>
</evidence>
<keyword evidence="6" id="KW-0170">Cobalt</keyword>
<dbReference type="OrthoDB" id="198977at2759"/>
<dbReference type="GO" id="GO:0046872">
    <property type="term" value="F:metal ion binding"/>
    <property type="evidence" value="ECO:0007669"/>
    <property type="project" value="UniProtKB-KW"/>
</dbReference>
<dbReference type="GO" id="GO:0031419">
    <property type="term" value="F:cobalamin binding"/>
    <property type="evidence" value="ECO:0007669"/>
    <property type="project" value="UniProtKB-KW"/>
</dbReference>
<dbReference type="SUPFAM" id="SSF52242">
    <property type="entry name" value="Cobalamin (vitamin B12)-binding domain"/>
    <property type="match status" value="1"/>
</dbReference>
<dbReference type="InterPro" id="IPR006159">
    <property type="entry name" value="Acid_CoA_mut_C"/>
</dbReference>
<evidence type="ECO:0000313" key="10">
    <source>
        <dbReference type="Proteomes" id="UP000751190"/>
    </source>
</evidence>
<evidence type="ECO:0000256" key="2">
    <source>
        <dbReference type="ARBA" id="ARBA00008465"/>
    </source>
</evidence>
<comment type="similarity">
    <text evidence="2">Belongs to the methylmalonyl-CoA mutase family.</text>
</comment>
<feature type="domain" description="B12-binding" evidence="8">
    <location>
        <begin position="641"/>
        <end position="773"/>
    </location>
</feature>
<dbReference type="NCBIfam" id="TIGR00641">
    <property type="entry name" value="acid_CoA_mut_N"/>
    <property type="match status" value="1"/>
</dbReference>
<proteinExistence type="inferred from homology"/>
<accession>A0A8J5XR89</accession>
<dbReference type="InterPro" id="IPR006098">
    <property type="entry name" value="MMCoA_mutase_a_cat"/>
</dbReference>
<dbReference type="GO" id="GO:0004494">
    <property type="term" value="F:methylmalonyl-CoA mutase activity"/>
    <property type="evidence" value="ECO:0007669"/>
    <property type="project" value="UniProtKB-EC"/>
</dbReference>
<reference evidence="9" key="1">
    <citation type="submission" date="2021-05" db="EMBL/GenBank/DDBJ databases">
        <title>The genome of the haptophyte Pavlova lutheri (Diacronema luteri, Pavlovales) - a model for lipid biosynthesis in eukaryotic algae.</title>
        <authorList>
            <person name="Hulatt C.J."/>
            <person name="Posewitz M.C."/>
        </authorList>
    </citation>
    <scope>NUCLEOTIDE SEQUENCE</scope>
    <source>
        <strain evidence="9">NIVA-4/92</strain>
    </source>
</reference>
<name>A0A8J5XR89_DIALT</name>
<dbReference type="Gene3D" id="3.20.20.240">
    <property type="entry name" value="Methylmalonyl-CoA mutase"/>
    <property type="match status" value="1"/>
</dbReference>
<dbReference type="Proteomes" id="UP000751190">
    <property type="component" value="Unassembled WGS sequence"/>
</dbReference>
<evidence type="ECO:0000256" key="7">
    <source>
        <dbReference type="SAM" id="MobiDB-lite"/>
    </source>
</evidence>
<dbReference type="Gene3D" id="3.40.50.280">
    <property type="entry name" value="Cobalamin-binding domain"/>
    <property type="match status" value="1"/>
</dbReference>
<dbReference type="CDD" id="cd02071">
    <property type="entry name" value="MM_CoA_mut_B12_BD"/>
    <property type="match status" value="1"/>
</dbReference>
<dbReference type="NCBIfam" id="NF006944">
    <property type="entry name" value="PRK09426.1"/>
    <property type="match status" value="1"/>
</dbReference>
<feature type="region of interest" description="Disordered" evidence="7">
    <location>
        <begin position="524"/>
        <end position="543"/>
    </location>
</feature>
<evidence type="ECO:0000256" key="1">
    <source>
        <dbReference type="ARBA" id="ARBA00001922"/>
    </source>
</evidence>
<dbReference type="SUPFAM" id="SSF51703">
    <property type="entry name" value="Cobalamin (vitamin B12)-dependent enzymes"/>
    <property type="match status" value="1"/>
</dbReference>
<sequence length="780" mass="81730">MRAAIRRGARASSTVSRWVALAKKETKKDDPLKQLARPLAEGVAIKPIYTADDVAALRTPPAQLPGEFPYTRGPHASMYSNRPWTIRQYAGFSTAEESNAFYRANLAAGQTGLSVAFDLATHRGYDSDHERVRGDVGMAGVAIDCTEDMEILFDQIPLDSVSVSMTMNGAVLPVMAMFIAAAERHGVPAAQLSGTVQNDILKEFMVRNTFIYPPLPSMRIVADVMAYTAAHMPRFNSISVSGYHMQEAGADAITELAYTLADGLEYLRAATSRGVPVDAVAPRLSFFFGIGMDFLTEVAKLRAARKLWAELVQAEFKPSNPKSLLLRTHCQTSGWSLTEKDPLNNVVRTTVEALAAVLGGTQSLHTNSYDEAVGLPTELSAKIARNTQLILQHETGIPTVADPFGGSYAVEALTAQLADAAAAVIVEVDRAGGMAKAVGAGTPKARIEACAARKQARIDAAADVIVGVNKFVDARGGAGSNAAPARLIDNEQVRTQQVARLERVRARRDGSKVAAALEALRAAAGTEPPAWTPGTPPPPASSEGGNLLALALDAARADATVGEISTALESAWGRYSPAVSLQSGIYLAEWSAVAQAAHAGGGADGHGGGAAAEGACDTDGDAQISRTRAKAAEFAAAFGRRPRILVAKMGQDGHDRGARVIATAFADLGFDVDVGPLFSTPEEVARQAVDADVHVVGVSSQAAAHRTLVPALIDALRAEDADGTMVVAGGVIPEADYEVLRKAGVAAIFGPGTRIPIAACEVIDKLAQALHAKRASVAVA</sequence>
<keyword evidence="4" id="KW-0479">Metal-binding</keyword>
<dbReference type="Pfam" id="PF02310">
    <property type="entry name" value="B12-binding"/>
    <property type="match status" value="1"/>
</dbReference>
<feature type="compositionally biased region" description="Pro residues" evidence="7">
    <location>
        <begin position="530"/>
        <end position="540"/>
    </location>
</feature>
<dbReference type="PROSITE" id="PS51332">
    <property type="entry name" value="B12_BINDING"/>
    <property type="match status" value="1"/>
</dbReference>
<dbReference type="FunFam" id="3.20.20.240:FF:000001">
    <property type="entry name" value="Probable methylmalonyl-coa mutase"/>
    <property type="match status" value="1"/>
</dbReference>
<evidence type="ECO:0000256" key="5">
    <source>
        <dbReference type="ARBA" id="ARBA00023235"/>
    </source>
</evidence>
<dbReference type="InterPro" id="IPR016176">
    <property type="entry name" value="Cbl-dep_enz_cat"/>
</dbReference>
<dbReference type="GO" id="GO:0019678">
    <property type="term" value="P:propionate metabolic process, methylmalonyl pathway"/>
    <property type="evidence" value="ECO:0007669"/>
    <property type="project" value="TreeGrafter"/>
</dbReference>
<evidence type="ECO:0000256" key="4">
    <source>
        <dbReference type="ARBA" id="ARBA00022723"/>
    </source>
</evidence>
<protein>
    <recommendedName>
        <fullName evidence="8">B12-binding domain-containing protein</fullName>
    </recommendedName>
</protein>